<dbReference type="Pfam" id="PF13649">
    <property type="entry name" value="Methyltransf_25"/>
    <property type="match status" value="1"/>
</dbReference>
<dbReference type="RefSeq" id="WP_008239022.1">
    <property type="nucleotide sequence ID" value="NZ_AJJU01000007.1"/>
</dbReference>
<dbReference type="STRING" id="946077.W5A_07417"/>
<dbReference type="GO" id="GO:0008168">
    <property type="term" value="F:methyltransferase activity"/>
    <property type="evidence" value="ECO:0007669"/>
    <property type="project" value="UniProtKB-KW"/>
</dbReference>
<comment type="caution">
    <text evidence="2">The sequence shown here is derived from an EMBL/GenBank/DDBJ whole genome shotgun (WGS) entry which is preliminary data.</text>
</comment>
<evidence type="ECO:0000259" key="1">
    <source>
        <dbReference type="Pfam" id="PF13649"/>
    </source>
</evidence>
<dbReference type="Proteomes" id="UP000005938">
    <property type="component" value="Unassembled WGS sequence"/>
</dbReference>
<dbReference type="PATRIC" id="fig|946077.3.peg.1499"/>
<reference evidence="2 3" key="1">
    <citation type="journal article" date="2012" name="J. Bacteriol.">
        <title>Genome Sequence of the Halotolerant Bacterium Imtechella halotolerans K1T.</title>
        <authorList>
            <person name="Kumar S."/>
            <person name="Vikram S."/>
            <person name="Subramanian S."/>
            <person name="Raghava G.P."/>
            <person name="Pinnaka A.K."/>
        </authorList>
    </citation>
    <scope>NUCLEOTIDE SEQUENCE [LARGE SCALE GENOMIC DNA]</scope>
    <source>
        <strain evidence="2 3">K1</strain>
    </source>
</reference>
<dbReference type="GO" id="GO:0032259">
    <property type="term" value="P:methylation"/>
    <property type="evidence" value="ECO:0007669"/>
    <property type="project" value="UniProtKB-KW"/>
</dbReference>
<dbReference type="EMBL" id="AJJU01000007">
    <property type="protein sequence ID" value="EID75146.1"/>
    <property type="molecule type" value="Genomic_DNA"/>
</dbReference>
<name>I0WFI0_9FLAO</name>
<dbReference type="SUPFAM" id="SSF53335">
    <property type="entry name" value="S-adenosyl-L-methionine-dependent methyltransferases"/>
    <property type="match status" value="1"/>
</dbReference>
<dbReference type="AlphaFoldDB" id="I0WFI0"/>
<feature type="domain" description="Methyltransferase" evidence="1">
    <location>
        <begin position="49"/>
        <end position="140"/>
    </location>
</feature>
<dbReference type="CDD" id="cd02440">
    <property type="entry name" value="AdoMet_MTases"/>
    <property type="match status" value="1"/>
</dbReference>
<dbReference type="OrthoDB" id="9811589at2"/>
<accession>I0WFI0</accession>
<organism evidence="2 3">
    <name type="scientific">Imtechella halotolerans K1</name>
    <dbReference type="NCBI Taxonomy" id="946077"/>
    <lineage>
        <taxon>Bacteria</taxon>
        <taxon>Pseudomonadati</taxon>
        <taxon>Bacteroidota</taxon>
        <taxon>Flavobacteriia</taxon>
        <taxon>Flavobacteriales</taxon>
        <taxon>Flavobacteriaceae</taxon>
        <taxon>Imtechella</taxon>
    </lineage>
</organism>
<sequence>MQKDTKNWFTSWFDTDFYHILYKDRDEQEAKFFMDNLTQYLNLPEDARILDLPCGRGRHSVYLNELGYNVVGADLSANSIAFARKFENENLKFTQFDMRTVYGDKFDAVFNLFTSIGYFENEEDNARTIHAFCQSLNETGFAVIDFMNVGYIENSLIPEEAKTIEGITFHINRHLSNNYVTKDIRFSHQGKEYHFTERVKALKLQDFEAYIEAAGGYLLDIFGDYKLGKFHPETSERLILIFK</sequence>
<dbReference type="Gene3D" id="2.20.25.110">
    <property type="entry name" value="S-adenosyl-L-methionine-dependent methyltransferases"/>
    <property type="match status" value="1"/>
</dbReference>
<proteinExistence type="predicted"/>
<protein>
    <submittedName>
        <fullName evidence="2">Type 11 methyltransferase</fullName>
    </submittedName>
</protein>
<dbReference type="InterPro" id="IPR029063">
    <property type="entry name" value="SAM-dependent_MTases_sf"/>
</dbReference>
<evidence type="ECO:0000313" key="3">
    <source>
        <dbReference type="Proteomes" id="UP000005938"/>
    </source>
</evidence>
<keyword evidence="3" id="KW-1185">Reference proteome</keyword>
<evidence type="ECO:0000313" key="2">
    <source>
        <dbReference type="EMBL" id="EID75146.1"/>
    </source>
</evidence>
<dbReference type="Gene3D" id="3.40.50.150">
    <property type="entry name" value="Vaccinia Virus protein VP39"/>
    <property type="match status" value="1"/>
</dbReference>
<keyword evidence="2" id="KW-0489">Methyltransferase</keyword>
<dbReference type="InterPro" id="IPR041698">
    <property type="entry name" value="Methyltransf_25"/>
</dbReference>
<gene>
    <name evidence="2" type="ORF">W5A_07417</name>
</gene>
<dbReference type="eggNOG" id="COG2230">
    <property type="taxonomic scope" value="Bacteria"/>
</dbReference>
<keyword evidence="2" id="KW-0808">Transferase</keyword>